<dbReference type="Gene3D" id="6.10.250.690">
    <property type="match status" value="1"/>
</dbReference>
<dbReference type="SMART" id="SM00448">
    <property type="entry name" value="REC"/>
    <property type="match status" value="1"/>
</dbReference>
<evidence type="ECO:0000313" key="12">
    <source>
        <dbReference type="Proteomes" id="UP001332192"/>
    </source>
</evidence>
<proteinExistence type="predicted"/>
<dbReference type="EMBL" id="CP141615">
    <property type="protein sequence ID" value="WRP16113.1"/>
    <property type="molecule type" value="Genomic_DNA"/>
</dbReference>
<dbReference type="RefSeq" id="WP_324715386.1">
    <property type="nucleotide sequence ID" value="NZ_CP141615.1"/>
</dbReference>
<evidence type="ECO:0000256" key="4">
    <source>
        <dbReference type="ARBA" id="ARBA00023125"/>
    </source>
</evidence>
<dbReference type="InterPro" id="IPR016032">
    <property type="entry name" value="Sig_transdc_resp-reg_C-effctor"/>
</dbReference>
<evidence type="ECO:0000313" key="11">
    <source>
        <dbReference type="EMBL" id="WRP16113.1"/>
    </source>
</evidence>
<feature type="DNA-binding region" description="OmpR/PhoB-type" evidence="7">
    <location>
        <begin position="157"/>
        <end position="256"/>
    </location>
</feature>
<gene>
    <name evidence="11" type="ORF">U7230_08330</name>
</gene>
<dbReference type="PANTHER" id="PTHR48111">
    <property type="entry name" value="REGULATOR OF RPOS"/>
    <property type="match status" value="1"/>
</dbReference>
<organism evidence="11 12">
    <name type="scientific">Carboxydichorda subterranea</name>
    <dbReference type="NCBI Taxonomy" id="3109565"/>
    <lineage>
        <taxon>Bacteria</taxon>
        <taxon>Bacillati</taxon>
        <taxon>Bacillota</taxon>
        <taxon>Limnochordia</taxon>
        <taxon>Limnochordales</taxon>
        <taxon>Geochordaceae</taxon>
        <taxon>Carboxydichorda</taxon>
    </lineage>
</organism>
<reference evidence="11 12" key="1">
    <citation type="journal article" date="2024" name="Front. Microbiol.">
        <title>Novel thermophilic genera Geochorda gen. nov. and Carboxydochorda gen. nov. from the deep terrestrial subsurface reveal the ecophysiological diversity in the class Limnochordia.</title>
        <authorList>
            <person name="Karnachuk O.V."/>
            <person name="Lukina A.P."/>
            <person name="Avakyan M.R."/>
            <person name="Kadnikov V.V."/>
            <person name="Begmatov S."/>
            <person name="Beletsky A.V."/>
            <person name="Vlasova K.G."/>
            <person name="Novikov A.A."/>
            <person name="Shcherbakova V.A."/>
            <person name="Mardanov A.V."/>
            <person name="Ravin N.V."/>
        </authorList>
    </citation>
    <scope>NUCLEOTIDE SEQUENCE [LARGE SCALE GENOMIC DNA]</scope>
    <source>
        <strain evidence="11 12">L945</strain>
    </source>
</reference>
<evidence type="ECO:0000256" key="3">
    <source>
        <dbReference type="ARBA" id="ARBA00023015"/>
    </source>
</evidence>
<dbReference type="Pfam" id="PF00486">
    <property type="entry name" value="Trans_reg_C"/>
    <property type="match status" value="1"/>
</dbReference>
<dbReference type="PROSITE" id="PS50110">
    <property type="entry name" value="RESPONSE_REGULATORY"/>
    <property type="match status" value="1"/>
</dbReference>
<keyword evidence="4 7" id="KW-0238">DNA-binding</keyword>
<evidence type="ECO:0000256" key="1">
    <source>
        <dbReference type="ARBA" id="ARBA00022553"/>
    </source>
</evidence>
<dbReference type="InterPro" id="IPR001867">
    <property type="entry name" value="OmpR/PhoB-type_DNA-bd"/>
</dbReference>
<protein>
    <submittedName>
        <fullName evidence="11">Response regulator transcription factor</fullName>
    </submittedName>
</protein>
<feature type="modified residue" description="4-aspartylphosphate" evidence="6">
    <location>
        <position position="52"/>
    </location>
</feature>
<dbReference type="CDD" id="cd00383">
    <property type="entry name" value="trans_reg_C"/>
    <property type="match status" value="1"/>
</dbReference>
<dbReference type="Proteomes" id="UP001332192">
    <property type="component" value="Chromosome"/>
</dbReference>
<feature type="region of interest" description="Disordered" evidence="8">
    <location>
        <begin position="123"/>
        <end position="158"/>
    </location>
</feature>
<dbReference type="PANTHER" id="PTHR48111:SF1">
    <property type="entry name" value="TWO-COMPONENT RESPONSE REGULATOR ORR33"/>
    <property type="match status" value="1"/>
</dbReference>
<dbReference type="Gene3D" id="1.10.10.10">
    <property type="entry name" value="Winged helix-like DNA-binding domain superfamily/Winged helix DNA-binding domain"/>
    <property type="match status" value="1"/>
</dbReference>
<dbReference type="SUPFAM" id="SSF46894">
    <property type="entry name" value="C-terminal effector domain of the bipartite response regulators"/>
    <property type="match status" value="1"/>
</dbReference>
<keyword evidence="1 6" id="KW-0597">Phosphoprotein</keyword>
<keyword evidence="3" id="KW-0805">Transcription regulation</keyword>
<sequence length="288" mass="31624">MTRILLAEDDESSARLLEKYLTARGYRVVRAEDGRMALQRFLEVEPDLVLLDVRMPEMDGWTVLSEIRSLSNVPIIMVTVHNQTTDKVRGLTGGADDYVTKPFDLPELAARIEAVIRRHQGAPQPAGAAAGGSTAAAGGAGSPAALQEATPAAATEERRWQAGSLVVDDRRKEVWVRGRRLHLSRKEYEVLSLLVQEPGRVYSTEEIVQRAWPERSDATAEDVKKYVYLLRSKIEAHPERPVIIETVRGFGYRVAPDTAPDPPPASGEAPGGPAPDRADEQATDSARR</sequence>
<accession>A0ABZ1BU42</accession>
<keyword evidence="12" id="KW-1185">Reference proteome</keyword>
<evidence type="ECO:0000256" key="5">
    <source>
        <dbReference type="ARBA" id="ARBA00023163"/>
    </source>
</evidence>
<evidence type="ECO:0000256" key="8">
    <source>
        <dbReference type="SAM" id="MobiDB-lite"/>
    </source>
</evidence>
<dbReference type="SMART" id="SM00862">
    <property type="entry name" value="Trans_reg_C"/>
    <property type="match status" value="1"/>
</dbReference>
<feature type="compositionally biased region" description="Basic and acidic residues" evidence="8">
    <location>
        <begin position="276"/>
        <end position="288"/>
    </location>
</feature>
<dbReference type="InterPro" id="IPR036388">
    <property type="entry name" value="WH-like_DNA-bd_sf"/>
</dbReference>
<feature type="domain" description="Response regulatory" evidence="9">
    <location>
        <begin position="3"/>
        <end position="116"/>
    </location>
</feature>
<dbReference type="InterPro" id="IPR001789">
    <property type="entry name" value="Sig_transdc_resp-reg_receiver"/>
</dbReference>
<dbReference type="Gene3D" id="3.40.50.2300">
    <property type="match status" value="1"/>
</dbReference>
<evidence type="ECO:0000256" key="6">
    <source>
        <dbReference type="PROSITE-ProRule" id="PRU00169"/>
    </source>
</evidence>
<dbReference type="InterPro" id="IPR011006">
    <property type="entry name" value="CheY-like_superfamily"/>
</dbReference>
<dbReference type="PROSITE" id="PS51755">
    <property type="entry name" value="OMPR_PHOB"/>
    <property type="match status" value="1"/>
</dbReference>
<keyword evidence="5" id="KW-0804">Transcription</keyword>
<dbReference type="SUPFAM" id="SSF52172">
    <property type="entry name" value="CheY-like"/>
    <property type="match status" value="1"/>
</dbReference>
<keyword evidence="2" id="KW-0902">Two-component regulatory system</keyword>
<evidence type="ECO:0000256" key="7">
    <source>
        <dbReference type="PROSITE-ProRule" id="PRU01091"/>
    </source>
</evidence>
<evidence type="ECO:0000256" key="2">
    <source>
        <dbReference type="ARBA" id="ARBA00023012"/>
    </source>
</evidence>
<name>A0ABZ1BU42_9FIRM</name>
<evidence type="ECO:0000259" key="9">
    <source>
        <dbReference type="PROSITE" id="PS50110"/>
    </source>
</evidence>
<feature type="region of interest" description="Disordered" evidence="8">
    <location>
        <begin position="253"/>
        <end position="288"/>
    </location>
</feature>
<dbReference type="CDD" id="cd17574">
    <property type="entry name" value="REC_OmpR"/>
    <property type="match status" value="1"/>
</dbReference>
<evidence type="ECO:0000259" key="10">
    <source>
        <dbReference type="PROSITE" id="PS51755"/>
    </source>
</evidence>
<feature type="domain" description="OmpR/PhoB-type" evidence="10">
    <location>
        <begin position="157"/>
        <end position="256"/>
    </location>
</feature>
<feature type="compositionally biased region" description="Low complexity" evidence="8">
    <location>
        <begin position="123"/>
        <end position="154"/>
    </location>
</feature>
<dbReference type="InterPro" id="IPR039420">
    <property type="entry name" value="WalR-like"/>
</dbReference>
<dbReference type="Pfam" id="PF00072">
    <property type="entry name" value="Response_reg"/>
    <property type="match status" value="1"/>
</dbReference>